<evidence type="ECO:0000256" key="3">
    <source>
        <dbReference type="ARBA" id="ARBA00022448"/>
    </source>
</evidence>
<proteinExistence type="inferred from homology"/>
<organism evidence="9 10">
    <name type="scientific">Oenococcus alcoholitolerans</name>
    <dbReference type="NCBI Taxonomy" id="931074"/>
    <lineage>
        <taxon>Bacteria</taxon>
        <taxon>Bacillati</taxon>
        <taxon>Bacillota</taxon>
        <taxon>Bacilli</taxon>
        <taxon>Lactobacillales</taxon>
        <taxon>Lactobacillaceae</taxon>
        <taxon>Oenococcus</taxon>
    </lineage>
</organism>
<dbReference type="InterPro" id="IPR037185">
    <property type="entry name" value="EmrE-like"/>
</dbReference>
<feature type="transmembrane region" description="Helical" evidence="8">
    <location>
        <begin position="32"/>
        <end position="51"/>
    </location>
</feature>
<keyword evidence="10" id="KW-1185">Reference proteome</keyword>
<gene>
    <name evidence="9" type="ORF">Q757_02300</name>
</gene>
<feature type="transmembrane region" description="Helical" evidence="8">
    <location>
        <begin position="153"/>
        <end position="174"/>
    </location>
</feature>
<feature type="transmembrane region" description="Helical" evidence="8">
    <location>
        <begin position="194"/>
        <end position="220"/>
    </location>
</feature>
<accession>A0ABR4XRV9</accession>
<feature type="transmembrane region" description="Helical" evidence="8">
    <location>
        <begin position="294"/>
        <end position="314"/>
    </location>
</feature>
<dbReference type="InterPro" id="IPR010651">
    <property type="entry name" value="Sugar_transport"/>
</dbReference>
<keyword evidence="3" id="KW-0813">Transport</keyword>
<evidence type="ECO:0000256" key="7">
    <source>
        <dbReference type="ARBA" id="ARBA00023136"/>
    </source>
</evidence>
<evidence type="ECO:0000313" key="9">
    <source>
        <dbReference type="EMBL" id="KGO32223.1"/>
    </source>
</evidence>
<comment type="similarity">
    <text evidence="2">Belongs to the GRP transporter (TC 2.A.7.5) family.</text>
</comment>
<evidence type="ECO:0000256" key="4">
    <source>
        <dbReference type="ARBA" id="ARBA00022597"/>
    </source>
</evidence>
<reference evidence="9 10" key="1">
    <citation type="journal article" date="2014" name="Antonie Van Leeuwenhoek">
        <title>Oenococcus alcoholitolerans sp. nov., a lactic acid bacteria isolated from cachaca and ethanol fermentation processes.</title>
        <authorList>
            <person name="Badotti F."/>
            <person name="Moreira A.P."/>
            <person name="Tonon L.A."/>
            <person name="de Lucena B.T."/>
            <person name="Gomes Fde C."/>
            <person name="Kruger R."/>
            <person name="Thompson C.C."/>
            <person name="de Morais M.A.Jr."/>
            <person name="Rosa C.A."/>
            <person name="Thompson F.L."/>
        </authorList>
    </citation>
    <scope>NUCLEOTIDE SEQUENCE [LARGE SCALE GENOMIC DNA]</scope>
    <source>
        <strain evidence="9 10">UFRJ-M7.2.18</strain>
    </source>
</reference>
<evidence type="ECO:0000256" key="5">
    <source>
        <dbReference type="ARBA" id="ARBA00022692"/>
    </source>
</evidence>
<evidence type="ECO:0000256" key="8">
    <source>
        <dbReference type="SAM" id="Phobius"/>
    </source>
</evidence>
<keyword evidence="6 8" id="KW-1133">Transmembrane helix</keyword>
<evidence type="ECO:0000313" key="10">
    <source>
        <dbReference type="Proteomes" id="UP000030023"/>
    </source>
</evidence>
<keyword evidence="4 9" id="KW-0762">Sugar transport</keyword>
<evidence type="ECO:0000256" key="2">
    <source>
        <dbReference type="ARBA" id="ARBA00006117"/>
    </source>
</evidence>
<dbReference type="PANTHER" id="PTHR16119:SF17">
    <property type="entry name" value="TRANSMEMBRANE PROTEIN 144"/>
    <property type="match status" value="1"/>
</dbReference>
<comment type="caution">
    <text evidence="9">The sequence shown here is derived from an EMBL/GenBank/DDBJ whole genome shotgun (WGS) entry which is preliminary data.</text>
</comment>
<dbReference type="Proteomes" id="UP000030023">
    <property type="component" value="Unassembled WGS sequence"/>
</dbReference>
<sequence>MILPLLIAVLPSLCWGSIGLFSSKFGGNSSQQTLGLTFGGLIFGLLIYFLWALPHSYYLDSKIVIIGLISGILWTVGQGFQFVAIKSMGVSIAVPLSMTSQIVGNAILGAAVLGEWTQYRQWITGLLSIALIVLGAVFIQSRADAGNNDSRKNYLAGLLPLTLSTLGFMGYFIAPRLLQRLMSVPARVINADHGVQYMISIIMPQSIGMVIGGFLFVFLITHQTKEMINNYTFKNAITGFIWAIGNVALFVSIANPNIGQAVASTLSSLGFIVGAFGGIFILHERKTRHQMNMVILGTALALVGAIIISNLNYFSQIF</sequence>
<evidence type="ECO:0000256" key="6">
    <source>
        <dbReference type="ARBA" id="ARBA00022989"/>
    </source>
</evidence>
<name>A0ABR4XRV9_9LACO</name>
<feature type="transmembrane region" description="Helical" evidence="8">
    <location>
        <begin position="232"/>
        <end position="255"/>
    </location>
</feature>
<keyword evidence="5 8" id="KW-0812">Transmembrane</keyword>
<evidence type="ECO:0000256" key="1">
    <source>
        <dbReference type="ARBA" id="ARBA00004651"/>
    </source>
</evidence>
<protein>
    <submittedName>
        <fullName evidence="9">Glucose transporter</fullName>
    </submittedName>
</protein>
<feature type="transmembrane region" description="Helical" evidence="8">
    <location>
        <begin position="122"/>
        <end position="141"/>
    </location>
</feature>
<dbReference type="Pfam" id="PF06800">
    <property type="entry name" value="Sugar_transport"/>
    <property type="match status" value="1"/>
</dbReference>
<dbReference type="PANTHER" id="PTHR16119">
    <property type="entry name" value="TRANSMEMBRANE PROTEIN 144"/>
    <property type="match status" value="1"/>
</dbReference>
<comment type="subcellular location">
    <subcellularLocation>
        <location evidence="1">Cell membrane</location>
        <topology evidence="1">Multi-pass membrane protein</topology>
    </subcellularLocation>
</comment>
<feature type="transmembrane region" description="Helical" evidence="8">
    <location>
        <begin position="261"/>
        <end position="282"/>
    </location>
</feature>
<keyword evidence="7 8" id="KW-0472">Membrane</keyword>
<feature type="transmembrane region" description="Helical" evidence="8">
    <location>
        <begin position="63"/>
        <end position="85"/>
    </location>
</feature>
<dbReference type="EMBL" id="AXCV01000062">
    <property type="protein sequence ID" value="KGO32223.1"/>
    <property type="molecule type" value="Genomic_DNA"/>
</dbReference>
<dbReference type="SUPFAM" id="SSF103481">
    <property type="entry name" value="Multidrug resistance efflux transporter EmrE"/>
    <property type="match status" value="2"/>
</dbReference>
<dbReference type="CDD" id="cd23110">
    <property type="entry name" value="GRP"/>
    <property type="match status" value="1"/>
</dbReference>